<dbReference type="Proteomes" id="UP000234681">
    <property type="component" value="Chromosome 15"/>
</dbReference>
<protein>
    <submittedName>
        <fullName evidence="2">RCG37063</fullName>
    </submittedName>
</protein>
<reference evidence="2 3" key="1">
    <citation type="submission" date="2005-07" db="EMBL/GenBank/DDBJ databases">
        <authorList>
            <person name="Mural R.J."/>
            <person name="Li P.W."/>
            <person name="Adams M.D."/>
            <person name="Amanatides P.G."/>
            <person name="Baden-Tillson H."/>
            <person name="Barnstead M."/>
            <person name="Chin S.H."/>
            <person name="Dew I."/>
            <person name="Evans C.A."/>
            <person name="Ferriera S."/>
            <person name="Flanigan M."/>
            <person name="Fosler C."/>
            <person name="Glodek A."/>
            <person name="Gu Z."/>
            <person name="Holt R.A."/>
            <person name="Jennings D."/>
            <person name="Kraft C.L."/>
            <person name="Lu F."/>
            <person name="Nguyen T."/>
            <person name="Nusskern D.R."/>
            <person name="Pfannkoch C.M."/>
            <person name="Sitter C."/>
            <person name="Sutton G.G."/>
            <person name="Venter J.C."/>
            <person name="Wang Z."/>
            <person name="Woodage T."/>
            <person name="Zheng X.H."/>
            <person name="Zhong F."/>
        </authorList>
    </citation>
    <scope>NUCLEOTIDE SEQUENCE [LARGE SCALE GENOMIC DNA]</scope>
    <source>
        <strain>BN</strain>
        <strain evidence="3">Sprague-Dawley</strain>
    </source>
</reference>
<evidence type="ECO:0000256" key="1">
    <source>
        <dbReference type="SAM" id="MobiDB-lite"/>
    </source>
</evidence>
<gene>
    <name evidence="2" type="ORF">rCG_37063</name>
</gene>
<dbReference type="EMBL" id="CH473951">
    <property type="protein sequence ID" value="EDM02574.1"/>
    <property type="molecule type" value="Genomic_DNA"/>
</dbReference>
<feature type="compositionally biased region" description="Polar residues" evidence="1">
    <location>
        <begin position="1"/>
        <end position="11"/>
    </location>
</feature>
<proteinExistence type="predicted"/>
<evidence type="ECO:0000313" key="3">
    <source>
        <dbReference type="Proteomes" id="UP000234681"/>
    </source>
</evidence>
<organism evidence="2 3">
    <name type="scientific">Rattus norvegicus</name>
    <name type="common">Rat</name>
    <dbReference type="NCBI Taxonomy" id="10116"/>
    <lineage>
        <taxon>Eukaryota</taxon>
        <taxon>Metazoa</taxon>
        <taxon>Chordata</taxon>
        <taxon>Craniata</taxon>
        <taxon>Vertebrata</taxon>
        <taxon>Euteleostomi</taxon>
        <taxon>Mammalia</taxon>
        <taxon>Eutheria</taxon>
        <taxon>Euarchontoglires</taxon>
        <taxon>Glires</taxon>
        <taxon>Rodentia</taxon>
        <taxon>Myomorpha</taxon>
        <taxon>Muroidea</taxon>
        <taxon>Muridae</taxon>
        <taxon>Murinae</taxon>
        <taxon>Rattus</taxon>
    </lineage>
</organism>
<sequence length="62" mass="6454">MKTTSGFQTADSPRARTGPTQGGYANSYNDTSPCLAASWLVGGATSTSGSGLFWNERPRGQP</sequence>
<dbReference type="AlphaFoldDB" id="A6HUL1"/>
<feature type="region of interest" description="Disordered" evidence="1">
    <location>
        <begin position="1"/>
        <end position="28"/>
    </location>
</feature>
<accession>A6HUL1</accession>
<evidence type="ECO:0000313" key="2">
    <source>
        <dbReference type="EMBL" id="EDM02574.1"/>
    </source>
</evidence>
<name>A6HUL1_RAT</name>